<sequence>MEAAGTLERGLAVLRALATGRPARATDLVRATGLARSTVDRVLGTLLHLGYLREDGREVRLAPRLMELGEAYLSGSGLRDTLSPLAERLAEELDESVSLAVQDGDGVRFVVQVTRRRTMSVTFRTGDVLPADRCAAGLALLDPGVPWAEDDQLVEPGLIAVAVPVREGSGRAVCAVSVVSHTSRHTAAGLRDHCLPALRKTVAEMETALSAPQTIATPTDPLPIAALSDPQTLAARSDTRPIAMAATGRVSVGAAPIGPPAGVSGTGAGADLFRSAKQELGMGFLQSLARGLAVLVALGSARGGLTLADCAKVTGLPRATVRRAVQTLEHLGYAADDGSRFALLPRVLELGYAHLSGLTFREIVQPHLADLAARVRESASVAVLSGDDVLYVARVQTVSLMSVNITVGTRFPAYATSMGRVLLAELPEERLTAIKPRRLSARTVTSRAELRALLRQAAVDGYALVDQELEEGVRSVAVPIRDRTGRTVAAVNVATHAGRASSDALLRDVLPELRQAAADMEADLAYTRAVDVV</sequence>
<feature type="domain" description="IclR-ED" evidence="5">
    <location>
        <begin position="346"/>
        <end position="526"/>
    </location>
</feature>
<dbReference type="PANTHER" id="PTHR30136">
    <property type="entry name" value="HELIX-TURN-HELIX TRANSCRIPTIONAL REGULATOR, ICLR FAMILY"/>
    <property type="match status" value="1"/>
</dbReference>
<dbReference type="Gene3D" id="1.10.10.10">
    <property type="entry name" value="Winged helix-like DNA-binding domain superfamily/Winged helix DNA-binding domain"/>
    <property type="match status" value="2"/>
</dbReference>
<evidence type="ECO:0000259" key="5">
    <source>
        <dbReference type="PROSITE" id="PS51078"/>
    </source>
</evidence>
<proteinExistence type="predicted"/>
<dbReference type="Proteomes" id="UP001596058">
    <property type="component" value="Unassembled WGS sequence"/>
</dbReference>
<dbReference type="InterPro" id="IPR029016">
    <property type="entry name" value="GAF-like_dom_sf"/>
</dbReference>
<keyword evidence="7" id="KW-1185">Reference proteome</keyword>
<dbReference type="RefSeq" id="WP_379524910.1">
    <property type="nucleotide sequence ID" value="NZ_JBHSPA010000130.1"/>
</dbReference>
<dbReference type="PANTHER" id="PTHR30136:SF34">
    <property type="entry name" value="TRANSCRIPTIONAL REGULATOR"/>
    <property type="match status" value="1"/>
</dbReference>
<dbReference type="EMBL" id="JBHSPA010000130">
    <property type="protein sequence ID" value="MFC5835493.1"/>
    <property type="molecule type" value="Genomic_DNA"/>
</dbReference>
<evidence type="ECO:0000259" key="4">
    <source>
        <dbReference type="PROSITE" id="PS51077"/>
    </source>
</evidence>
<dbReference type="Pfam" id="PF09339">
    <property type="entry name" value="HTH_IclR"/>
    <property type="match status" value="2"/>
</dbReference>
<name>A0ABW1DEW0_9ACTN</name>
<dbReference type="Pfam" id="PF01614">
    <property type="entry name" value="IclR_C"/>
    <property type="match status" value="3"/>
</dbReference>
<reference evidence="7" key="1">
    <citation type="journal article" date="2019" name="Int. J. Syst. Evol. Microbiol.">
        <title>The Global Catalogue of Microorganisms (GCM) 10K type strain sequencing project: providing services to taxonomists for standard genome sequencing and annotation.</title>
        <authorList>
            <consortium name="The Broad Institute Genomics Platform"/>
            <consortium name="The Broad Institute Genome Sequencing Center for Infectious Disease"/>
            <person name="Wu L."/>
            <person name="Ma J."/>
        </authorList>
    </citation>
    <scope>NUCLEOTIDE SEQUENCE [LARGE SCALE GENOMIC DNA]</scope>
    <source>
        <strain evidence="7">CCUG 53903</strain>
    </source>
</reference>
<organism evidence="6 7">
    <name type="scientific">Nonomuraea insulae</name>
    <dbReference type="NCBI Taxonomy" id="1616787"/>
    <lineage>
        <taxon>Bacteria</taxon>
        <taxon>Bacillati</taxon>
        <taxon>Actinomycetota</taxon>
        <taxon>Actinomycetes</taxon>
        <taxon>Streptosporangiales</taxon>
        <taxon>Streptosporangiaceae</taxon>
        <taxon>Nonomuraea</taxon>
    </lineage>
</organism>
<feature type="domain" description="IclR-ED" evidence="5">
    <location>
        <begin position="64"/>
        <end position="211"/>
    </location>
</feature>
<evidence type="ECO:0000256" key="2">
    <source>
        <dbReference type="ARBA" id="ARBA00023125"/>
    </source>
</evidence>
<dbReference type="InterPro" id="IPR036390">
    <property type="entry name" value="WH_DNA-bd_sf"/>
</dbReference>
<dbReference type="InterPro" id="IPR014757">
    <property type="entry name" value="Tscrpt_reg_IclR_C"/>
</dbReference>
<dbReference type="InterPro" id="IPR005471">
    <property type="entry name" value="Tscrpt_reg_IclR_N"/>
</dbReference>
<evidence type="ECO:0000313" key="7">
    <source>
        <dbReference type="Proteomes" id="UP001596058"/>
    </source>
</evidence>
<keyword evidence="2" id="KW-0238">DNA-binding</keyword>
<accession>A0ABW1DEW0</accession>
<keyword evidence="1" id="KW-0805">Transcription regulation</keyword>
<evidence type="ECO:0000256" key="1">
    <source>
        <dbReference type="ARBA" id="ARBA00023015"/>
    </source>
</evidence>
<keyword evidence="3" id="KW-0804">Transcription</keyword>
<comment type="caution">
    <text evidence="6">The sequence shown here is derived from an EMBL/GenBank/DDBJ whole genome shotgun (WGS) entry which is preliminary data.</text>
</comment>
<dbReference type="InterPro" id="IPR050707">
    <property type="entry name" value="HTH_MetabolicPath_Reg"/>
</dbReference>
<gene>
    <name evidence="6" type="ORF">ACFPZ3_67730</name>
</gene>
<dbReference type="PROSITE" id="PS51078">
    <property type="entry name" value="ICLR_ED"/>
    <property type="match status" value="2"/>
</dbReference>
<protein>
    <submittedName>
        <fullName evidence="6">IclR family transcriptional regulator C-terminal domain-containing protein</fullName>
    </submittedName>
</protein>
<dbReference type="SUPFAM" id="SSF46785">
    <property type="entry name" value="Winged helix' DNA-binding domain"/>
    <property type="match status" value="2"/>
</dbReference>
<evidence type="ECO:0000256" key="3">
    <source>
        <dbReference type="ARBA" id="ARBA00023163"/>
    </source>
</evidence>
<evidence type="ECO:0000313" key="6">
    <source>
        <dbReference type="EMBL" id="MFC5835493.1"/>
    </source>
</evidence>
<dbReference type="Gene3D" id="3.30.450.40">
    <property type="match status" value="3"/>
</dbReference>
<feature type="domain" description="HTH iclR-type" evidence="4">
    <location>
        <begin position="4"/>
        <end position="63"/>
    </location>
</feature>
<dbReference type="SUPFAM" id="SSF55781">
    <property type="entry name" value="GAF domain-like"/>
    <property type="match status" value="2"/>
</dbReference>
<dbReference type="PROSITE" id="PS51077">
    <property type="entry name" value="HTH_ICLR"/>
    <property type="match status" value="2"/>
</dbReference>
<feature type="domain" description="HTH iclR-type" evidence="4">
    <location>
        <begin position="285"/>
        <end position="345"/>
    </location>
</feature>
<dbReference type="InterPro" id="IPR036388">
    <property type="entry name" value="WH-like_DNA-bd_sf"/>
</dbReference>
<dbReference type="SMART" id="SM00346">
    <property type="entry name" value="HTH_ICLR"/>
    <property type="match status" value="2"/>
</dbReference>